<evidence type="ECO:0000259" key="2">
    <source>
        <dbReference type="Pfam" id="PF03108"/>
    </source>
</evidence>
<accession>A0AAD5P1Q8</accession>
<dbReference type="Proteomes" id="UP001064489">
    <property type="component" value="Chromosome 1"/>
</dbReference>
<comment type="caution">
    <text evidence="3">The sequence shown here is derived from an EMBL/GenBank/DDBJ whole genome shotgun (WGS) entry which is preliminary data.</text>
</comment>
<organism evidence="3 4">
    <name type="scientific">Acer negundo</name>
    <name type="common">Box elder</name>
    <dbReference type="NCBI Taxonomy" id="4023"/>
    <lineage>
        <taxon>Eukaryota</taxon>
        <taxon>Viridiplantae</taxon>
        <taxon>Streptophyta</taxon>
        <taxon>Embryophyta</taxon>
        <taxon>Tracheophyta</taxon>
        <taxon>Spermatophyta</taxon>
        <taxon>Magnoliopsida</taxon>
        <taxon>eudicotyledons</taxon>
        <taxon>Gunneridae</taxon>
        <taxon>Pentapetalae</taxon>
        <taxon>rosids</taxon>
        <taxon>malvids</taxon>
        <taxon>Sapindales</taxon>
        <taxon>Sapindaceae</taxon>
        <taxon>Hippocastanoideae</taxon>
        <taxon>Acereae</taxon>
        <taxon>Acer</taxon>
    </lineage>
</organism>
<proteinExistence type="predicted"/>
<dbReference type="AlphaFoldDB" id="A0AAD5P1Q8"/>
<feature type="domain" description="Transposase MuDR plant" evidence="2">
    <location>
        <begin position="141"/>
        <end position="206"/>
    </location>
</feature>
<name>A0AAD5P1Q8_ACENE</name>
<gene>
    <name evidence="3" type="ORF">LWI28_013985</name>
</gene>
<keyword evidence="4" id="KW-1185">Reference proteome</keyword>
<protein>
    <recommendedName>
        <fullName evidence="2">Transposase MuDR plant domain-containing protein</fullName>
    </recommendedName>
</protein>
<evidence type="ECO:0000256" key="1">
    <source>
        <dbReference type="SAM" id="MobiDB-lite"/>
    </source>
</evidence>
<reference evidence="3" key="2">
    <citation type="submission" date="2023-02" db="EMBL/GenBank/DDBJ databases">
        <authorList>
            <person name="Swenson N.G."/>
            <person name="Wegrzyn J.L."/>
            <person name="Mcevoy S.L."/>
        </authorList>
    </citation>
    <scope>NUCLEOTIDE SEQUENCE</scope>
    <source>
        <strain evidence="3">91603</strain>
        <tissue evidence="3">Leaf</tissue>
    </source>
</reference>
<dbReference type="EMBL" id="JAJSOW010000003">
    <property type="protein sequence ID" value="KAI9195339.1"/>
    <property type="molecule type" value="Genomic_DNA"/>
</dbReference>
<evidence type="ECO:0000313" key="3">
    <source>
        <dbReference type="EMBL" id="KAI9195339.1"/>
    </source>
</evidence>
<evidence type="ECO:0000313" key="4">
    <source>
        <dbReference type="Proteomes" id="UP001064489"/>
    </source>
</evidence>
<dbReference type="InterPro" id="IPR004332">
    <property type="entry name" value="Transposase_MuDR"/>
</dbReference>
<feature type="region of interest" description="Disordered" evidence="1">
    <location>
        <begin position="1"/>
        <end position="48"/>
    </location>
</feature>
<dbReference type="Pfam" id="PF03108">
    <property type="entry name" value="DBD_Tnp_Mut"/>
    <property type="match status" value="1"/>
</dbReference>
<sequence length="227" mass="25726">MFDYVASNDREGTMSSFQEEADDNGHSVGLDGDNKDKENNDYEDGVGVDGDYVDEENNDYGDGVGVNGDNGDNVGLDGDYRDSVGLNGDYGDITKECMDLFEGYESRSDDEFSSDSDSEKSHVNVDKLLRGVPFQRDETEIKFYICQTFANKEVMRDIFKEYAVQEGVVLDRIKNDHQRQTYQCNASGCPWRAYASWMVDKTTFIIKSLVDQHECHRVCNNREAKVK</sequence>
<reference evidence="3" key="1">
    <citation type="journal article" date="2022" name="Plant J.">
        <title>Strategies of tolerance reflected in two North American maple genomes.</title>
        <authorList>
            <person name="McEvoy S.L."/>
            <person name="Sezen U.U."/>
            <person name="Trouern-Trend A."/>
            <person name="McMahon S.M."/>
            <person name="Schaberg P.G."/>
            <person name="Yang J."/>
            <person name="Wegrzyn J.L."/>
            <person name="Swenson N.G."/>
        </authorList>
    </citation>
    <scope>NUCLEOTIDE SEQUENCE</scope>
    <source>
        <strain evidence="3">91603</strain>
    </source>
</reference>